<dbReference type="AlphaFoldDB" id="A0A150GU56"/>
<organism evidence="1 2">
    <name type="scientific">Gonium pectorale</name>
    <name type="common">Green alga</name>
    <dbReference type="NCBI Taxonomy" id="33097"/>
    <lineage>
        <taxon>Eukaryota</taxon>
        <taxon>Viridiplantae</taxon>
        <taxon>Chlorophyta</taxon>
        <taxon>core chlorophytes</taxon>
        <taxon>Chlorophyceae</taxon>
        <taxon>CS clade</taxon>
        <taxon>Chlamydomonadales</taxon>
        <taxon>Volvocaceae</taxon>
        <taxon>Gonium</taxon>
    </lineage>
</organism>
<protein>
    <submittedName>
        <fullName evidence="1">Uncharacterized protein</fullName>
    </submittedName>
</protein>
<accession>A0A150GU56</accession>
<comment type="caution">
    <text evidence="1">The sequence shown here is derived from an EMBL/GenBank/DDBJ whole genome shotgun (WGS) entry which is preliminary data.</text>
</comment>
<dbReference type="Proteomes" id="UP000075714">
    <property type="component" value="Unassembled WGS sequence"/>
</dbReference>
<name>A0A150GU56_GONPE</name>
<evidence type="ECO:0000313" key="1">
    <source>
        <dbReference type="EMBL" id="KXZ53351.1"/>
    </source>
</evidence>
<evidence type="ECO:0000313" key="2">
    <source>
        <dbReference type="Proteomes" id="UP000075714"/>
    </source>
</evidence>
<gene>
    <name evidence="1" type="ORF">GPECTOR_7g1246</name>
</gene>
<keyword evidence="2" id="KW-1185">Reference proteome</keyword>
<proteinExistence type="predicted"/>
<dbReference type="EMBL" id="LSYV01000008">
    <property type="protein sequence ID" value="KXZ53351.1"/>
    <property type="molecule type" value="Genomic_DNA"/>
</dbReference>
<reference evidence="2" key="1">
    <citation type="journal article" date="2016" name="Nat. Commun.">
        <title>The Gonium pectorale genome demonstrates co-option of cell cycle regulation during the evolution of multicellularity.</title>
        <authorList>
            <person name="Hanschen E.R."/>
            <person name="Marriage T.N."/>
            <person name="Ferris P.J."/>
            <person name="Hamaji T."/>
            <person name="Toyoda A."/>
            <person name="Fujiyama A."/>
            <person name="Neme R."/>
            <person name="Noguchi H."/>
            <person name="Minakuchi Y."/>
            <person name="Suzuki M."/>
            <person name="Kawai-Toyooka H."/>
            <person name="Smith D.R."/>
            <person name="Sparks H."/>
            <person name="Anderson J."/>
            <person name="Bakaric R."/>
            <person name="Luria V."/>
            <person name="Karger A."/>
            <person name="Kirschner M.W."/>
            <person name="Durand P.M."/>
            <person name="Michod R.E."/>
            <person name="Nozaki H."/>
            <person name="Olson B.J."/>
        </authorList>
    </citation>
    <scope>NUCLEOTIDE SEQUENCE [LARGE SCALE GENOMIC DNA]</scope>
    <source>
        <strain evidence="2">NIES-2863</strain>
    </source>
</reference>
<sequence>MMGFAKNAKYKGLTLQSMRTLFISVHFAKHVNLSQVQISNLARGMGTSVHMLMDTYNRSKALSARAAGEQAAEQVKAFAEELMAE</sequence>